<dbReference type="Pfam" id="PF00109">
    <property type="entry name" value="ketoacyl-synt"/>
    <property type="match status" value="1"/>
</dbReference>
<dbReference type="InterPro" id="IPR016039">
    <property type="entry name" value="Thiolase-like"/>
</dbReference>
<dbReference type="InterPro" id="IPR020841">
    <property type="entry name" value="PKS_Beta-ketoAc_synthase_dom"/>
</dbReference>
<dbReference type="AlphaFoldDB" id="A0A2G0CFS9"/>
<dbReference type="PROSITE" id="PS00098">
    <property type="entry name" value="THIOLASE_1"/>
    <property type="match status" value="1"/>
</dbReference>
<dbReference type="Proteomes" id="UP000226437">
    <property type="component" value="Unassembled WGS sequence"/>
</dbReference>
<protein>
    <recommendedName>
        <fullName evidence="4">Ketosynthase family 3 (KS3) domain-containing protein</fullName>
    </recommendedName>
</protein>
<evidence type="ECO:0000313" key="5">
    <source>
        <dbReference type="EMBL" id="PHK98835.1"/>
    </source>
</evidence>
<evidence type="ECO:0000256" key="1">
    <source>
        <dbReference type="ARBA" id="ARBA00008467"/>
    </source>
</evidence>
<keyword evidence="2 3" id="KW-0808">Transferase</keyword>
<evidence type="ECO:0000259" key="4">
    <source>
        <dbReference type="PROSITE" id="PS52004"/>
    </source>
</evidence>
<dbReference type="PROSITE" id="PS52004">
    <property type="entry name" value="KS3_2"/>
    <property type="match status" value="1"/>
</dbReference>
<dbReference type="InterPro" id="IPR014031">
    <property type="entry name" value="Ketoacyl_synth_C"/>
</dbReference>
<comment type="caution">
    <text evidence="5">The sequence shown here is derived from an EMBL/GenBank/DDBJ whole genome shotgun (WGS) entry which is preliminary data.</text>
</comment>
<gene>
    <name evidence="5" type="ORF">CGL56_10255</name>
</gene>
<dbReference type="InterPro" id="IPR000794">
    <property type="entry name" value="Beta-ketoacyl_synthase"/>
</dbReference>
<dbReference type="GO" id="GO:0004315">
    <property type="term" value="F:3-oxoacyl-[acyl-carrier-protein] synthase activity"/>
    <property type="evidence" value="ECO:0007669"/>
    <property type="project" value="TreeGrafter"/>
</dbReference>
<organism evidence="5 6">
    <name type="scientific">Neolewinella marina</name>
    <dbReference type="NCBI Taxonomy" id="438751"/>
    <lineage>
        <taxon>Bacteria</taxon>
        <taxon>Pseudomonadati</taxon>
        <taxon>Bacteroidota</taxon>
        <taxon>Saprospiria</taxon>
        <taxon>Saprospirales</taxon>
        <taxon>Lewinellaceae</taxon>
        <taxon>Neolewinella</taxon>
    </lineage>
</organism>
<evidence type="ECO:0000256" key="3">
    <source>
        <dbReference type="RuleBase" id="RU003694"/>
    </source>
</evidence>
<evidence type="ECO:0000256" key="2">
    <source>
        <dbReference type="ARBA" id="ARBA00022679"/>
    </source>
</evidence>
<dbReference type="Pfam" id="PF02801">
    <property type="entry name" value="Ketoacyl-synt_C"/>
    <property type="match status" value="1"/>
</dbReference>
<feature type="domain" description="Ketosynthase family 3 (KS3)" evidence="4">
    <location>
        <begin position="1"/>
        <end position="374"/>
    </location>
</feature>
<keyword evidence="6" id="KW-1185">Reference proteome</keyword>
<proteinExistence type="inferred from homology"/>
<dbReference type="EMBL" id="PDLO01000003">
    <property type="protein sequence ID" value="PHK98835.1"/>
    <property type="molecule type" value="Genomic_DNA"/>
</dbReference>
<comment type="similarity">
    <text evidence="1 3">Belongs to the thiolase-like superfamily. Beta-ketoacyl-ACP synthases family.</text>
</comment>
<dbReference type="Gene3D" id="3.40.47.10">
    <property type="match status" value="2"/>
</dbReference>
<evidence type="ECO:0000313" key="6">
    <source>
        <dbReference type="Proteomes" id="UP000226437"/>
    </source>
</evidence>
<dbReference type="InterPro" id="IPR014030">
    <property type="entry name" value="Ketoacyl_synth_N"/>
</dbReference>
<dbReference type="SMART" id="SM00825">
    <property type="entry name" value="PKS_KS"/>
    <property type="match status" value="1"/>
</dbReference>
<dbReference type="SUPFAM" id="SSF53901">
    <property type="entry name" value="Thiolase-like"/>
    <property type="match status" value="2"/>
</dbReference>
<reference evidence="5 6" key="1">
    <citation type="submission" date="2017-10" db="EMBL/GenBank/DDBJ databases">
        <title>The draft genome sequence of Lewinella marina KCTC 32374.</title>
        <authorList>
            <person name="Wang K."/>
        </authorList>
    </citation>
    <scope>NUCLEOTIDE SEQUENCE [LARGE SCALE GENOMIC DNA]</scope>
    <source>
        <strain evidence="5 6">MKG-38</strain>
    </source>
</reference>
<dbReference type="GO" id="GO:0006633">
    <property type="term" value="P:fatty acid biosynthetic process"/>
    <property type="evidence" value="ECO:0007669"/>
    <property type="project" value="TreeGrafter"/>
</dbReference>
<dbReference type="PANTHER" id="PTHR11712">
    <property type="entry name" value="POLYKETIDE SYNTHASE-RELATED"/>
    <property type="match status" value="1"/>
</dbReference>
<dbReference type="InterPro" id="IPR020615">
    <property type="entry name" value="Thiolase_acyl_enz_int_AS"/>
</dbReference>
<sequence length="378" mass="38934">MKYAIAGTGAVSAAGTTAEVQHAHYRAGRPAWQVDPATGLPVYAIASLPAHPAIATFAAERHLDRGSLLALHAAEQAVAAAGWHSRDFAVLVGCSRGPTESWESTFSTYTSEGQPPVRTSPQTTLGSLGFALADYFGTGSLSTGVSVTCSSGFHALYHGIALLAAGMADRVLVGGTEAPLTPFTLRQMEALRVYARSPEDAGTPPCRPLADPPSGMVVGEGAAFLALERVQDHHQFVVEGLGAARERAGSSTGISREGDALQHAMREATGEGALDFVIAHAPGTPRGDAAERVAIESVFGSVPVTSLKWATGHTFGASGPLALVGGIGMLQGHEFLATPYPSATPAFADGKILRSFLVNATGFGGNAISVRVGRRSLP</sequence>
<name>A0A2G0CFS9_9BACT</name>
<dbReference type="OrthoDB" id="1141849at2"/>
<dbReference type="PANTHER" id="PTHR11712:SF336">
    <property type="entry name" value="3-OXOACYL-[ACYL-CARRIER-PROTEIN] SYNTHASE, MITOCHONDRIAL"/>
    <property type="match status" value="1"/>
</dbReference>
<dbReference type="RefSeq" id="WP_099106445.1">
    <property type="nucleotide sequence ID" value="NZ_JAATJF010000001.1"/>
</dbReference>
<accession>A0A2G0CFS9</accession>